<dbReference type="InterPro" id="IPR035917">
    <property type="entry name" value="YjbQ-like_sf"/>
</dbReference>
<dbReference type="NCBIfam" id="TIGR00149">
    <property type="entry name" value="TIGR00149_YjbQ"/>
    <property type="match status" value="1"/>
</dbReference>
<keyword evidence="3" id="KW-1185">Reference proteome</keyword>
<dbReference type="Pfam" id="PF01894">
    <property type="entry name" value="YjbQ"/>
    <property type="match status" value="1"/>
</dbReference>
<evidence type="ECO:0000313" key="3">
    <source>
        <dbReference type="Proteomes" id="UP000288086"/>
    </source>
</evidence>
<gene>
    <name evidence="2" type="ORF">VT98_14431</name>
</gene>
<dbReference type="PIRSF" id="PIRSF004681">
    <property type="entry name" value="UCP004681"/>
    <property type="match status" value="1"/>
</dbReference>
<protein>
    <submittedName>
        <fullName evidence="2">Secondary thiamine-phosphate synthase enzyme</fullName>
    </submittedName>
</protein>
<evidence type="ECO:0000256" key="1">
    <source>
        <dbReference type="ARBA" id="ARBA00005534"/>
    </source>
</evidence>
<dbReference type="EMBL" id="MTKP01000443">
    <property type="protein sequence ID" value="RWX43390.1"/>
    <property type="molecule type" value="Genomic_DNA"/>
</dbReference>
<comment type="caution">
    <text evidence="2">The sequence shown here is derived from an EMBL/GenBank/DDBJ whole genome shotgun (WGS) entry which is preliminary data.</text>
</comment>
<dbReference type="AlphaFoldDB" id="A0A444IRC7"/>
<dbReference type="InterPro" id="IPR001602">
    <property type="entry name" value="UPF0047_YjbQ-like"/>
</dbReference>
<organism evidence="2 3">
    <name type="scientific">Candidatus Electrothrix communis</name>
    <dbReference type="NCBI Taxonomy" id="1859133"/>
    <lineage>
        <taxon>Bacteria</taxon>
        <taxon>Pseudomonadati</taxon>
        <taxon>Thermodesulfobacteriota</taxon>
        <taxon>Desulfobulbia</taxon>
        <taxon>Desulfobulbales</taxon>
        <taxon>Desulfobulbaceae</taxon>
        <taxon>Candidatus Electrothrix</taxon>
    </lineage>
</organism>
<dbReference type="Proteomes" id="UP000288086">
    <property type="component" value="Unassembled WGS sequence"/>
</dbReference>
<dbReference type="SUPFAM" id="SSF111038">
    <property type="entry name" value="YjbQ-like"/>
    <property type="match status" value="1"/>
</dbReference>
<accession>A0A444IRC7</accession>
<comment type="similarity">
    <text evidence="1">Belongs to the UPF0047 family.</text>
</comment>
<name>A0A444IRC7_9BACT</name>
<evidence type="ECO:0000313" key="2">
    <source>
        <dbReference type="EMBL" id="RWX43390.1"/>
    </source>
</evidence>
<reference evidence="2 3" key="1">
    <citation type="submission" date="2017-01" db="EMBL/GenBank/DDBJ databases">
        <title>The cable genome- insights into the physiology and evolution of filamentous bacteria capable of sulfide oxidation via long distance electron transfer.</title>
        <authorList>
            <person name="Schreiber L."/>
            <person name="Bjerg J.T."/>
            <person name="Boggild A."/>
            <person name="Van De Vossenberg J."/>
            <person name="Meysman F."/>
            <person name="Nielsen L.P."/>
            <person name="Schramm A."/>
            <person name="Kjeldsen K.U."/>
        </authorList>
    </citation>
    <scope>NUCLEOTIDE SEQUENCE [LARGE SCALE GENOMIC DNA]</scope>
    <source>
        <strain evidence="2">A1</strain>
    </source>
</reference>
<dbReference type="PANTHER" id="PTHR30615">
    <property type="entry name" value="UNCHARACTERIZED PROTEIN YJBQ-RELATED"/>
    <property type="match status" value="1"/>
</dbReference>
<dbReference type="PANTHER" id="PTHR30615:SF8">
    <property type="entry name" value="UPF0047 PROTEIN C4A8.02C"/>
    <property type="match status" value="1"/>
</dbReference>
<proteinExistence type="inferred from homology"/>
<dbReference type="Gene3D" id="2.60.120.460">
    <property type="entry name" value="YjbQ-like"/>
    <property type="match status" value="1"/>
</dbReference>
<sequence>MPSGKFPVSTKAHMQFTDITSQAQQAVTDTAATDGVLYLFNPHTTAGLTINEGCDPDVQHDLLGVFRTIIPSSYPYRHGEGNSPSHMMATLTGSSLTVIFADGKLQLGTWQRIFFCEYDGPRSRQVNWKVIAG</sequence>